<keyword evidence="4" id="KW-0804">Transcription</keyword>
<dbReference type="PANTHER" id="PTHR30346:SF0">
    <property type="entry name" value="HCA OPERON TRANSCRIPTIONAL ACTIVATOR HCAR"/>
    <property type="match status" value="1"/>
</dbReference>
<dbReference type="InterPro" id="IPR036388">
    <property type="entry name" value="WH-like_DNA-bd_sf"/>
</dbReference>
<dbReference type="Pfam" id="PF03466">
    <property type="entry name" value="LysR_substrate"/>
    <property type="match status" value="1"/>
</dbReference>
<evidence type="ECO:0000256" key="4">
    <source>
        <dbReference type="ARBA" id="ARBA00023163"/>
    </source>
</evidence>
<evidence type="ECO:0000256" key="1">
    <source>
        <dbReference type="ARBA" id="ARBA00009437"/>
    </source>
</evidence>
<dbReference type="HOGENOM" id="CLU_039613_6_4_11"/>
<comment type="similarity">
    <text evidence="1">Belongs to the LysR transcriptional regulatory family.</text>
</comment>
<gene>
    <name evidence="6" type="ORF">SacglDRAFT_03907</name>
</gene>
<dbReference type="GO" id="GO:0032993">
    <property type="term" value="C:protein-DNA complex"/>
    <property type="evidence" value="ECO:0007669"/>
    <property type="project" value="TreeGrafter"/>
</dbReference>
<dbReference type="Pfam" id="PF00126">
    <property type="entry name" value="HTH_1"/>
    <property type="match status" value="1"/>
</dbReference>
<keyword evidence="2" id="KW-0805">Transcription regulation</keyword>
<evidence type="ECO:0000256" key="2">
    <source>
        <dbReference type="ARBA" id="ARBA00023015"/>
    </source>
</evidence>
<dbReference type="Gene3D" id="3.40.190.10">
    <property type="entry name" value="Periplasmic binding protein-like II"/>
    <property type="match status" value="2"/>
</dbReference>
<dbReference type="GO" id="GO:0003677">
    <property type="term" value="F:DNA binding"/>
    <property type="evidence" value="ECO:0007669"/>
    <property type="project" value="UniProtKB-KW"/>
</dbReference>
<dbReference type="InterPro" id="IPR005119">
    <property type="entry name" value="LysR_subst-bd"/>
</dbReference>
<evidence type="ECO:0000256" key="3">
    <source>
        <dbReference type="ARBA" id="ARBA00023125"/>
    </source>
</evidence>
<dbReference type="eggNOG" id="COG0583">
    <property type="taxonomic scope" value="Bacteria"/>
</dbReference>
<protein>
    <submittedName>
        <fullName evidence="6">Transcriptional regulator</fullName>
    </submittedName>
</protein>
<dbReference type="PANTHER" id="PTHR30346">
    <property type="entry name" value="TRANSCRIPTIONAL DUAL REGULATOR HCAR-RELATED"/>
    <property type="match status" value="1"/>
</dbReference>
<proteinExistence type="inferred from homology"/>
<keyword evidence="7" id="KW-1185">Reference proteome</keyword>
<name>I1D726_9PSEU</name>
<dbReference type="SUPFAM" id="SSF53850">
    <property type="entry name" value="Periplasmic binding protein-like II"/>
    <property type="match status" value="1"/>
</dbReference>
<dbReference type="Proteomes" id="UP000005087">
    <property type="component" value="Chromosome"/>
</dbReference>
<dbReference type="AlphaFoldDB" id="I1D726"/>
<dbReference type="PROSITE" id="PS50931">
    <property type="entry name" value="HTH_LYSR"/>
    <property type="match status" value="1"/>
</dbReference>
<dbReference type="InterPro" id="IPR036390">
    <property type="entry name" value="WH_DNA-bd_sf"/>
</dbReference>
<keyword evidence="3" id="KW-0238">DNA-binding</keyword>
<dbReference type="RefSeq" id="WP_005466574.1">
    <property type="nucleotide sequence ID" value="NZ_CM001484.1"/>
</dbReference>
<evidence type="ECO:0000313" key="7">
    <source>
        <dbReference type="Proteomes" id="UP000005087"/>
    </source>
</evidence>
<dbReference type="OrthoDB" id="3461141at2"/>
<dbReference type="InterPro" id="IPR000847">
    <property type="entry name" value="LysR_HTH_N"/>
</dbReference>
<evidence type="ECO:0000313" key="6">
    <source>
        <dbReference type="EMBL" id="EIF00751.1"/>
    </source>
</evidence>
<feature type="domain" description="HTH lysR-type" evidence="5">
    <location>
        <begin position="10"/>
        <end position="68"/>
    </location>
</feature>
<dbReference type="STRING" id="928724.SacglDRAFT_03907"/>
<reference evidence="7" key="2">
    <citation type="submission" date="2012-01" db="EMBL/GenBank/DDBJ databases">
        <title>Noncontiguous Finished sequence of chromosome of Saccharomonospora glauca K62.</title>
        <authorList>
            <consortium name="US DOE Joint Genome Institute"/>
            <person name="Lucas S."/>
            <person name="Han J."/>
            <person name="Lapidus A."/>
            <person name="Cheng J.-F."/>
            <person name="Goodwin L."/>
            <person name="Pitluck S."/>
            <person name="Peters L."/>
            <person name="Mikhailova N."/>
            <person name="Held B."/>
            <person name="Detter J.C."/>
            <person name="Han C."/>
            <person name="Tapia R."/>
            <person name="Land M."/>
            <person name="Hauser L."/>
            <person name="Kyrpides N."/>
            <person name="Ivanova N."/>
            <person name="Pagani I."/>
            <person name="Brambilla E.-M."/>
            <person name="Klenk H.-P."/>
            <person name="Woyke T."/>
        </authorList>
    </citation>
    <scope>NUCLEOTIDE SEQUENCE [LARGE SCALE GENOMIC DNA]</scope>
    <source>
        <strain evidence="7">K62</strain>
    </source>
</reference>
<reference evidence="6 7" key="1">
    <citation type="submission" date="2011-09" db="EMBL/GenBank/DDBJ databases">
        <authorList>
            <consortium name="US DOE Joint Genome Institute (JGI-PGF)"/>
            <person name="Lucas S."/>
            <person name="Han J."/>
            <person name="Lapidus A."/>
            <person name="Cheng J.-F."/>
            <person name="Goodwin L."/>
            <person name="Pitluck S."/>
            <person name="Peters L."/>
            <person name="Land M.L."/>
            <person name="Hauser L."/>
            <person name="Brambilla E."/>
            <person name="Klenk H.-P."/>
            <person name="Woyke T.J."/>
        </authorList>
    </citation>
    <scope>NUCLEOTIDE SEQUENCE [LARGE SCALE GENOMIC DNA]</scope>
    <source>
        <strain evidence="6 7">K62</strain>
    </source>
</reference>
<sequence length="309" mass="33145">MSRIDPVPAYTLRQLAAFVAVAETGTISAAAERAHLSPSALAGAVTDLEKALKVQLTVRRRARGVQLTPTGEAVLARAKLLLEQASGLQTDAAGVGGVVTGPIALGCYPSLSPTVLPSLLHAFTQRYPKVTVELHEDTQNRLGTRLEEGELDLAIVYDLDLPPEWQTARLATRSPAVLLPTDHPLASLDGPLRLADLADEPMVLLDAPPSSHHATEVCRLAGFAPRVAYRTQNFETARSFVGRGLGWTLPVQRPEHDVTYEGLGVVVRTDLTPRPGPVDVVLAWQRGAMLSKASRTFVEFAFSSASRAE</sequence>
<evidence type="ECO:0000259" key="5">
    <source>
        <dbReference type="PROSITE" id="PS50931"/>
    </source>
</evidence>
<dbReference type="SUPFAM" id="SSF46785">
    <property type="entry name" value="Winged helix' DNA-binding domain"/>
    <property type="match status" value="1"/>
</dbReference>
<dbReference type="EMBL" id="CM001484">
    <property type="protein sequence ID" value="EIF00751.1"/>
    <property type="molecule type" value="Genomic_DNA"/>
</dbReference>
<dbReference type="Gene3D" id="1.10.10.10">
    <property type="entry name" value="Winged helix-like DNA-binding domain superfamily/Winged helix DNA-binding domain"/>
    <property type="match status" value="1"/>
</dbReference>
<dbReference type="GO" id="GO:0003700">
    <property type="term" value="F:DNA-binding transcription factor activity"/>
    <property type="evidence" value="ECO:0007669"/>
    <property type="project" value="InterPro"/>
</dbReference>
<organism evidence="6 7">
    <name type="scientific">Saccharomonospora glauca K62</name>
    <dbReference type="NCBI Taxonomy" id="928724"/>
    <lineage>
        <taxon>Bacteria</taxon>
        <taxon>Bacillati</taxon>
        <taxon>Actinomycetota</taxon>
        <taxon>Actinomycetes</taxon>
        <taxon>Pseudonocardiales</taxon>
        <taxon>Pseudonocardiaceae</taxon>
        <taxon>Saccharomonospora</taxon>
    </lineage>
</organism>
<accession>I1D726</accession>